<dbReference type="PANTHER" id="PTHR33693">
    <property type="entry name" value="TYPE-5 URACIL-DNA GLYCOSYLASE"/>
    <property type="match status" value="1"/>
</dbReference>
<dbReference type="EMBL" id="FQXV01000002">
    <property type="protein sequence ID" value="SHH75167.1"/>
    <property type="molecule type" value="Genomic_DNA"/>
</dbReference>
<dbReference type="SUPFAM" id="SSF52141">
    <property type="entry name" value="Uracil-DNA glycosylase-like"/>
    <property type="match status" value="1"/>
</dbReference>
<dbReference type="PANTHER" id="PTHR33693:SF1">
    <property type="entry name" value="TYPE-4 URACIL-DNA GLYCOSYLASE"/>
    <property type="match status" value="1"/>
</dbReference>
<evidence type="ECO:0000256" key="11">
    <source>
        <dbReference type="ARBA" id="ARBA00023204"/>
    </source>
</evidence>
<dbReference type="STRING" id="1123282.SAMN02745823_00853"/>
<dbReference type="AlphaFoldDB" id="A0A1M5VIX1"/>
<evidence type="ECO:0000256" key="6">
    <source>
        <dbReference type="ARBA" id="ARBA00022723"/>
    </source>
</evidence>
<evidence type="ECO:0000313" key="14">
    <source>
        <dbReference type="Proteomes" id="UP000183995"/>
    </source>
</evidence>
<dbReference type="GO" id="GO:0046872">
    <property type="term" value="F:metal ion binding"/>
    <property type="evidence" value="ECO:0007669"/>
    <property type="project" value="UniProtKB-KW"/>
</dbReference>
<dbReference type="RefSeq" id="WP_073076417.1">
    <property type="nucleotide sequence ID" value="NZ_FQXV01000002.1"/>
</dbReference>
<sequence length="192" mass="21906">MLTWEELENACLACTRCALYETRTNVVFGVGNKDAEVLFVGEGPGEQEDLQGEPFVGRAGKLLDDMLKIIELDRKTNIYIANIVKCRPPKNRDPLNTEQDACIDHLRAQFRLIKPKIIVCLGRIAAYRLIGEDFKITRDHGKWYDKDGVKFMALYHPAALLRDPGRRPETFVDLKELERVIRETCPNTYAAP</sequence>
<dbReference type="OrthoDB" id="5290748at2"/>
<dbReference type="NCBIfam" id="TIGR00758">
    <property type="entry name" value="UDG_fam4"/>
    <property type="match status" value="1"/>
</dbReference>
<evidence type="ECO:0000256" key="3">
    <source>
        <dbReference type="ARBA" id="ARBA00012030"/>
    </source>
</evidence>
<dbReference type="InterPro" id="IPR036895">
    <property type="entry name" value="Uracil-DNA_glycosylase-like_sf"/>
</dbReference>
<evidence type="ECO:0000256" key="8">
    <source>
        <dbReference type="ARBA" id="ARBA00022801"/>
    </source>
</evidence>
<evidence type="ECO:0000256" key="4">
    <source>
        <dbReference type="ARBA" id="ARBA00019403"/>
    </source>
</evidence>
<keyword evidence="10" id="KW-0411">Iron-sulfur</keyword>
<dbReference type="GO" id="GO:0006281">
    <property type="term" value="P:DNA repair"/>
    <property type="evidence" value="ECO:0007669"/>
    <property type="project" value="UniProtKB-KW"/>
</dbReference>
<dbReference type="SMART" id="SM00986">
    <property type="entry name" value="UDG"/>
    <property type="match status" value="1"/>
</dbReference>
<keyword evidence="5" id="KW-0004">4Fe-4S</keyword>
<evidence type="ECO:0000313" key="13">
    <source>
        <dbReference type="EMBL" id="SHH75167.1"/>
    </source>
</evidence>
<dbReference type="Proteomes" id="UP000183995">
    <property type="component" value="Unassembled WGS sequence"/>
</dbReference>
<evidence type="ECO:0000256" key="10">
    <source>
        <dbReference type="ARBA" id="ARBA00023014"/>
    </source>
</evidence>
<dbReference type="GO" id="GO:0004844">
    <property type="term" value="F:uracil DNA N-glycosylase activity"/>
    <property type="evidence" value="ECO:0007669"/>
    <property type="project" value="UniProtKB-EC"/>
</dbReference>
<evidence type="ECO:0000256" key="9">
    <source>
        <dbReference type="ARBA" id="ARBA00023004"/>
    </source>
</evidence>
<keyword evidence="14" id="KW-1185">Reference proteome</keyword>
<dbReference type="GO" id="GO:0051539">
    <property type="term" value="F:4 iron, 4 sulfur cluster binding"/>
    <property type="evidence" value="ECO:0007669"/>
    <property type="project" value="UniProtKB-KW"/>
</dbReference>
<evidence type="ECO:0000256" key="1">
    <source>
        <dbReference type="ARBA" id="ARBA00001400"/>
    </source>
</evidence>
<reference evidence="13 14" key="1">
    <citation type="submission" date="2016-11" db="EMBL/GenBank/DDBJ databases">
        <authorList>
            <person name="Jaros S."/>
            <person name="Januszkiewicz K."/>
            <person name="Wedrychowicz H."/>
        </authorList>
    </citation>
    <scope>NUCLEOTIDE SEQUENCE [LARGE SCALE GENOMIC DNA]</scope>
    <source>
        <strain evidence="13 14">DSM 10068</strain>
    </source>
</reference>
<protein>
    <recommendedName>
        <fullName evidence="4">Type-4 uracil-DNA glycosylase</fullName>
        <ecNumber evidence="3">3.2.2.27</ecNumber>
    </recommendedName>
</protein>
<evidence type="ECO:0000256" key="2">
    <source>
        <dbReference type="ARBA" id="ARBA00006521"/>
    </source>
</evidence>
<dbReference type="InterPro" id="IPR051536">
    <property type="entry name" value="UDG_Type-4/5"/>
</dbReference>
<dbReference type="InterPro" id="IPR005122">
    <property type="entry name" value="Uracil-DNA_glycosylase-like"/>
</dbReference>
<name>A0A1M5VIX1_9FIRM</name>
<dbReference type="SMART" id="SM00987">
    <property type="entry name" value="UreE_C"/>
    <property type="match status" value="1"/>
</dbReference>
<dbReference type="InterPro" id="IPR005273">
    <property type="entry name" value="Ura-DNA_glyco_family4"/>
</dbReference>
<dbReference type="Pfam" id="PF03167">
    <property type="entry name" value="UDG"/>
    <property type="match status" value="1"/>
</dbReference>
<comment type="similarity">
    <text evidence="2">Belongs to the uracil-DNA glycosylase (UDG) superfamily. Type 4 (UDGa) family.</text>
</comment>
<comment type="catalytic activity">
    <reaction evidence="1">
        <text>Hydrolyzes single-stranded DNA or mismatched double-stranded DNA and polynucleotides, releasing free uracil.</text>
        <dbReference type="EC" id="3.2.2.27"/>
    </reaction>
</comment>
<dbReference type="CDD" id="cd10030">
    <property type="entry name" value="UDG-F4_TTUDGA_SPO1dp_like"/>
    <property type="match status" value="1"/>
</dbReference>
<gene>
    <name evidence="13" type="ORF">SAMN02745823_00853</name>
</gene>
<keyword evidence="11" id="KW-0234">DNA repair</keyword>
<proteinExistence type="inferred from homology"/>
<feature type="domain" description="Uracil-DNA glycosylase-like" evidence="12">
    <location>
        <begin position="28"/>
        <end position="175"/>
    </location>
</feature>
<accession>A0A1M5VIX1</accession>
<evidence type="ECO:0000256" key="5">
    <source>
        <dbReference type="ARBA" id="ARBA00022485"/>
    </source>
</evidence>
<keyword evidence="7" id="KW-0227">DNA damage</keyword>
<dbReference type="EC" id="3.2.2.27" evidence="3"/>
<dbReference type="Gene3D" id="3.40.470.10">
    <property type="entry name" value="Uracil-DNA glycosylase-like domain"/>
    <property type="match status" value="1"/>
</dbReference>
<evidence type="ECO:0000259" key="12">
    <source>
        <dbReference type="SMART" id="SM00986"/>
    </source>
</evidence>
<keyword evidence="8" id="KW-0378">Hydrolase</keyword>
<evidence type="ECO:0000256" key="7">
    <source>
        <dbReference type="ARBA" id="ARBA00022763"/>
    </source>
</evidence>
<keyword evidence="6" id="KW-0479">Metal-binding</keyword>
<keyword evidence="9" id="KW-0408">Iron</keyword>
<organism evidence="13 14">
    <name type="scientific">Sporobacter termitidis DSM 10068</name>
    <dbReference type="NCBI Taxonomy" id="1123282"/>
    <lineage>
        <taxon>Bacteria</taxon>
        <taxon>Bacillati</taxon>
        <taxon>Bacillota</taxon>
        <taxon>Clostridia</taxon>
        <taxon>Eubacteriales</taxon>
        <taxon>Oscillospiraceae</taxon>
        <taxon>Sporobacter</taxon>
    </lineage>
</organism>